<dbReference type="AlphaFoldDB" id="A0A2S5GTQ0"/>
<dbReference type="InterPro" id="IPR007375">
    <property type="entry name" value="SoxG"/>
</dbReference>
<dbReference type="Gene3D" id="3.30.1360.120">
    <property type="entry name" value="Probable tRNA modification gtpase trme, domain 1"/>
    <property type="match status" value="1"/>
</dbReference>
<protein>
    <submittedName>
        <fullName evidence="2">Sarcosine oxidase subunit gamma</fullName>
    </submittedName>
</protein>
<dbReference type="OrthoDB" id="9814782at2"/>
<accession>A0A2S5GTQ0</accession>
<organism evidence="2 3">
    <name type="scientific">Achromobacter spanius</name>
    <dbReference type="NCBI Taxonomy" id="217203"/>
    <lineage>
        <taxon>Bacteria</taxon>
        <taxon>Pseudomonadati</taxon>
        <taxon>Pseudomonadota</taxon>
        <taxon>Betaproteobacteria</taxon>
        <taxon>Burkholderiales</taxon>
        <taxon>Alcaligenaceae</taxon>
        <taxon>Achromobacter</taxon>
    </lineage>
</organism>
<evidence type="ECO:0000313" key="3">
    <source>
        <dbReference type="Proteomes" id="UP000239990"/>
    </source>
</evidence>
<comment type="caution">
    <text evidence="2">The sequence shown here is derived from an EMBL/GenBank/DDBJ whole genome shotgun (WGS) entry which is preliminary data.</text>
</comment>
<evidence type="ECO:0000313" key="2">
    <source>
        <dbReference type="EMBL" id="PPA76223.1"/>
    </source>
</evidence>
<dbReference type="SUPFAM" id="SSF103025">
    <property type="entry name" value="Folate-binding domain"/>
    <property type="match status" value="1"/>
</dbReference>
<evidence type="ECO:0000256" key="1">
    <source>
        <dbReference type="SAM" id="MobiDB-lite"/>
    </source>
</evidence>
<proteinExistence type="predicted"/>
<reference evidence="2 3" key="1">
    <citation type="submission" date="2018-02" db="EMBL/GenBank/DDBJ databases">
        <title>Draft Genome of Achromobacter spanius stain 6.</title>
        <authorList>
            <person name="Gunasekera T.S."/>
            <person name="Radwan O."/>
            <person name="Ruiz O.N."/>
        </authorList>
    </citation>
    <scope>NUCLEOTIDE SEQUENCE [LARGE SCALE GENOMIC DNA]</scope>
    <source>
        <strain evidence="2 3">6</strain>
    </source>
</reference>
<sequence>MWTETYQESPLKGLKPVQAPAQTSDTKRLRIVERPFLDLAVLRGNARSPGFTDALERALGAAPPLAPNTVVQGRLHLVAWMGPDEWWVQSLAPARPALEGTLRPALAGLSATVVDVSSGYTVLQLLGDSARDVLEKGCPLDLHPRVFGPGQCAQSHYFKAGVMVRALEARGVEVVVRRSFADYAGRMLLDAAREFMSPNQRIERA</sequence>
<dbReference type="InterPro" id="IPR027266">
    <property type="entry name" value="TrmE/GcvT-like"/>
</dbReference>
<dbReference type="Pfam" id="PF04268">
    <property type="entry name" value="SoxG"/>
    <property type="match status" value="1"/>
</dbReference>
<dbReference type="Gene3D" id="3.30.70.1520">
    <property type="entry name" value="Heterotetrameric sarcosine oxidase"/>
    <property type="match status" value="1"/>
</dbReference>
<feature type="region of interest" description="Disordered" evidence="1">
    <location>
        <begin position="1"/>
        <end position="25"/>
    </location>
</feature>
<dbReference type="EMBL" id="PREU01000004">
    <property type="protein sequence ID" value="PPA76223.1"/>
    <property type="molecule type" value="Genomic_DNA"/>
</dbReference>
<name>A0A2S5GTQ0_9BURK</name>
<dbReference type="RefSeq" id="WP_104143574.1">
    <property type="nucleotide sequence ID" value="NZ_PREU01000004.1"/>
</dbReference>
<gene>
    <name evidence="2" type="ORF">C4E15_11175</name>
</gene>
<dbReference type="Proteomes" id="UP000239990">
    <property type="component" value="Unassembled WGS sequence"/>
</dbReference>